<dbReference type="OrthoDB" id="10264848at2759"/>
<dbReference type="GO" id="GO:0005829">
    <property type="term" value="C:cytosol"/>
    <property type="evidence" value="ECO:0007669"/>
    <property type="project" value="TreeGrafter"/>
</dbReference>
<dbReference type="InterPro" id="IPR045046">
    <property type="entry name" value="Vps9-like"/>
</dbReference>
<keyword evidence="4" id="KW-1185">Reference proteome</keyword>
<feature type="compositionally biased region" description="Low complexity" evidence="1">
    <location>
        <begin position="410"/>
        <end position="421"/>
    </location>
</feature>
<organism evidence="3">
    <name type="scientific">Absidia glauca</name>
    <name type="common">Pin mould</name>
    <dbReference type="NCBI Taxonomy" id="4829"/>
    <lineage>
        <taxon>Eukaryota</taxon>
        <taxon>Fungi</taxon>
        <taxon>Fungi incertae sedis</taxon>
        <taxon>Mucoromycota</taxon>
        <taxon>Mucoromycotina</taxon>
        <taxon>Mucoromycetes</taxon>
        <taxon>Mucorales</taxon>
        <taxon>Cunninghamellaceae</taxon>
        <taxon>Absidia</taxon>
    </lineage>
</organism>
<gene>
    <name evidence="3" type="primary">ABSGL_13479.1 scaffold 14165</name>
</gene>
<dbReference type="InterPro" id="IPR037191">
    <property type="entry name" value="VPS9_dom_sf"/>
</dbReference>
<dbReference type="PROSITE" id="PS51205">
    <property type="entry name" value="VPS9"/>
    <property type="match status" value="1"/>
</dbReference>
<dbReference type="Gene3D" id="1.20.1050.80">
    <property type="entry name" value="VPS9 domain"/>
    <property type="match status" value="2"/>
</dbReference>
<dbReference type="InterPro" id="IPR003123">
    <property type="entry name" value="VPS9"/>
</dbReference>
<dbReference type="InParanoid" id="A0A170AMB2"/>
<feature type="compositionally biased region" description="Low complexity" evidence="1">
    <location>
        <begin position="582"/>
        <end position="594"/>
    </location>
</feature>
<dbReference type="PANTHER" id="PTHR23101">
    <property type="entry name" value="RAB GDP/GTP EXCHANGE FACTOR"/>
    <property type="match status" value="1"/>
</dbReference>
<dbReference type="SMART" id="SM00167">
    <property type="entry name" value="VPS9"/>
    <property type="match status" value="1"/>
</dbReference>
<feature type="compositionally biased region" description="Polar residues" evidence="1">
    <location>
        <begin position="422"/>
        <end position="443"/>
    </location>
</feature>
<evidence type="ECO:0000313" key="4">
    <source>
        <dbReference type="Proteomes" id="UP000078561"/>
    </source>
</evidence>
<dbReference type="Proteomes" id="UP000078561">
    <property type="component" value="Unassembled WGS sequence"/>
</dbReference>
<name>A0A170AMB2_ABSGL</name>
<dbReference type="GO" id="GO:0031267">
    <property type="term" value="F:small GTPase binding"/>
    <property type="evidence" value="ECO:0007669"/>
    <property type="project" value="TreeGrafter"/>
</dbReference>
<dbReference type="GO" id="GO:0005085">
    <property type="term" value="F:guanyl-nucleotide exchange factor activity"/>
    <property type="evidence" value="ECO:0007669"/>
    <property type="project" value="InterPro"/>
</dbReference>
<feature type="region of interest" description="Disordered" evidence="1">
    <location>
        <begin position="377"/>
        <end position="443"/>
    </location>
</feature>
<feature type="compositionally biased region" description="Low complexity" evidence="1">
    <location>
        <begin position="647"/>
        <end position="660"/>
    </location>
</feature>
<feature type="region of interest" description="Disordered" evidence="1">
    <location>
        <begin position="578"/>
        <end position="662"/>
    </location>
</feature>
<dbReference type="STRING" id="4829.A0A170AMB2"/>
<dbReference type="PANTHER" id="PTHR23101:SF25">
    <property type="entry name" value="GTPASE-ACTIVATING PROTEIN AND VPS9 DOMAIN-CONTAINING PROTEIN 1"/>
    <property type="match status" value="1"/>
</dbReference>
<evidence type="ECO:0000256" key="1">
    <source>
        <dbReference type="SAM" id="MobiDB-lite"/>
    </source>
</evidence>
<evidence type="ECO:0000259" key="2">
    <source>
        <dbReference type="PROSITE" id="PS51205"/>
    </source>
</evidence>
<protein>
    <recommendedName>
        <fullName evidence="2">VPS9 domain-containing protein</fullName>
    </recommendedName>
</protein>
<feature type="compositionally biased region" description="Low complexity" evidence="1">
    <location>
        <begin position="171"/>
        <end position="192"/>
    </location>
</feature>
<dbReference type="EMBL" id="LT554853">
    <property type="protein sequence ID" value="SAM07822.1"/>
    <property type="molecule type" value="Genomic_DNA"/>
</dbReference>
<dbReference type="GO" id="GO:0016192">
    <property type="term" value="P:vesicle-mediated transport"/>
    <property type="evidence" value="ECO:0007669"/>
    <property type="project" value="InterPro"/>
</dbReference>
<dbReference type="OMA" id="QASYCLT"/>
<feature type="domain" description="VPS9" evidence="2">
    <location>
        <begin position="270"/>
        <end position="512"/>
    </location>
</feature>
<reference evidence="3" key="1">
    <citation type="submission" date="2016-04" db="EMBL/GenBank/DDBJ databases">
        <authorList>
            <person name="Evans L.H."/>
            <person name="Alamgir A."/>
            <person name="Owens N."/>
            <person name="Weber N.D."/>
            <person name="Virtaneva K."/>
            <person name="Barbian K."/>
            <person name="Babar A."/>
            <person name="Rosenke K."/>
        </authorList>
    </citation>
    <scope>NUCLEOTIDE SEQUENCE [LARGE SCALE GENOMIC DNA]</scope>
    <source>
        <strain evidence="3">CBS 101.48</strain>
    </source>
</reference>
<proteinExistence type="predicted"/>
<evidence type="ECO:0000313" key="3">
    <source>
        <dbReference type="EMBL" id="SAM07822.1"/>
    </source>
</evidence>
<dbReference type="SUPFAM" id="SSF109993">
    <property type="entry name" value="VPS9 domain"/>
    <property type="match status" value="1"/>
</dbReference>
<accession>A0A170AMB2</accession>
<feature type="compositionally biased region" description="Low complexity" evidence="1">
    <location>
        <begin position="386"/>
        <end position="403"/>
    </location>
</feature>
<dbReference type="AlphaFoldDB" id="A0A170AMB2"/>
<dbReference type="GO" id="GO:0030139">
    <property type="term" value="C:endocytic vesicle"/>
    <property type="evidence" value="ECO:0007669"/>
    <property type="project" value="TreeGrafter"/>
</dbReference>
<sequence>MKALSQLQDSRRTEYDDIVDLLLDDEKAVLLLPVSRPTHPSVHIDLEFIKDHVIIYPPQGKSHVMSLSGIRGAFQKDQFVALDLSSSEYDIAFSLAKSDGKRSPFDAFDLDPTSITSDHPICNILATHVPVKLRNDKIIKAMLIQKPLSKSDVMEWMRNRQVEGPNSATVPPFASSPSSSPSSLPPSSHALPLDDPLAPSVDTFLSAYRQRPPKTMTMASEQWADFLDDLRDSMDNSTGNNVDDRLDAIESYMCRELYDKLFIAGTTDDSFQDEVLESRIAAVNLLDLNLGHLGVTVAATEVDSINNMVNTAGTQLQQLNSIPGAKEKLDILVKTHQIIVDAIERFADQHKDTSINADLEVVQEMKQAMFTVDNRTSATKPLTDQPNNSNASTTSTSPDNAPDNAPSLETTADSTPPVTTTNDSTASQLDSHIPSTTSQPEQTNLGTASADVLLPLLIFTIVKSNPTNFMSNLKFIQRFRHPSRLNGQASYCLTNILAAVSFLETTNLVGLGLSADKVHSNVTDLNALIPPLSSSNQSGQATNAPSSGGMKLVSEVMDSSYRVFDGIGRFWQQRNHAEGDGSLTSTTAAPSPSTHKANHGITSLSPSELKDMATSAMGLTKSKKDASGWDNAVPGFLEQRKGSIKPSRSTSTTSSSSSSKTTDHFQAIFQAPSQFMQTVQQKSNKRGEAPIQKFLDMKSVDALTIGDVGELLADYKRLAAILKQSNVLQ</sequence>
<feature type="region of interest" description="Disordered" evidence="1">
    <location>
        <begin position="164"/>
        <end position="192"/>
    </location>
</feature>
<dbReference type="Pfam" id="PF02204">
    <property type="entry name" value="VPS9"/>
    <property type="match status" value="1"/>
</dbReference>